<feature type="compositionally biased region" description="Gly residues" evidence="1">
    <location>
        <begin position="253"/>
        <end position="286"/>
    </location>
</feature>
<feature type="compositionally biased region" description="Gly residues" evidence="1">
    <location>
        <begin position="1"/>
        <end position="16"/>
    </location>
</feature>
<evidence type="ECO:0008006" key="4">
    <source>
        <dbReference type="Google" id="ProtNLM"/>
    </source>
</evidence>
<dbReference type="InterPro" id="IPR038332">
    <property type="entry name" value="PPE_sf"/>
</dbReference>
<evidence type="ECO:0000256" key="1">
    <source>
        <dbReference type="SAM" id="MobiDB-lite"/>
    </source>
</evidence>
<name>A0ABU6FFC9_9ACTN</name>
<evidence type="ECO:0000313" key="3">
    <source>
        <dbReference type="Proteomes" id="UP001354931"/>
    </source>
</evidence>
<keyword evidence="3" id="KW-1185">Reference proteome</keyword>
<feature type="region of interest" description="Disordered" evidence="1">
    <location>
        <begin position="1"/>
        <end position="25"/>
    </location>
</feature>
<comment type="caution">
    <text evidence="2">The sequence shown here is derived from an EMBL/GenBank/DDBJ whole genome shotgun (WGS) entry which is preliminary data.</text>
</comment>
<evidence type="ECO:0000313" key="2">
    <source>
        <dbReference type="EMBL" id="MEB8342648.1"/>
    </source>
</evidence>
<feature type="non-terminal residue" evidence="2">
    <location>
        <position position="373"/>
    </location>
</feature>
<feature type="region of interest" description="Disordered" evidence="1">
    <location>
        <begin position="233"/>
        <end position="328"/>
    </location>
</feature>
<dbReference type="EMBL" id="JAOZYC010000169">
    <property type="protein sequence ID" value="MEB8342648.1"/>
    <property type="molecule type" value="Genomic_DNA"/>
</dbReference>
<reference evidence="2 3" key="1">
    <citation type="submission" date="2022-10" db="EMBL/GenBank/DDBJ databases">
        <authorList>
            <person name="Xie J."/>
            <person name="Shen N."/>
        </authorList>
    </citation>
    <scope>NUCLEOTIDE SEQUENCE [LARGE SCALE GENOMIC DNA]</scope>
    <source>
        <strain evidence="2 3">YIM65594</strain>
    </source>
</reference>
<dbReference type="Gene3D" id="1.20.1260.20">
    <property type="entry name" value="PPE superfamily"/>
    <property type="match status" value="1"/>
</dbReference>
<dbReference type="Proteomes" id="UP001354931">
    <property type="component" value="Unassembled WGS sequence"/>
</dbReference>
<gene>
    <name evidence="2" type="ORF">OKJ99_34655</name>
</gene>
<accession>A0ABU6FFC9</accession>
<proteinExistence type="predicted"/>
<protein>
    <recommendedName>
        <fullName evidence="4">WXG100 family type VII secretion target</fullName>
    </recommendedName>
</protein>
<sequence length="373" mass="36059">MTGSAPTGGRGEGASGRGFDTPFNTKDLDTLKSMVANANPGLLREVSQAWKEVHEELVGPDGDGGLLEQFNKAVKKVLESWKGGSAGKFAEEAGRISKEIAGGGSSAKLTSDGLFDAADKLDDAKTAVDDLDVSWWDEAKDSVSDYFGSMNSSDVAAVLAAPSTYGASAAVSFLNKMKAADAAQSSIDADIASGMETSKVIQTWSGSMSAKREASLQAATKLEGLAASYTSTSKQFDQGGGTGQTFQPHNVDTGGGPGNVNVPSGGGTNPSIPGGTGIGSGVGSGKGIPHFDNNGLKSPTASGGDIPDASQIGTGLDSAAPSIGTGPGAGPGVGGGIGAGGGIGGGAGAGAGGGIGGMAGGLAGGMAGGAAAL</sequence>
<organism evidence="2 3">
    <name type="scientific">Streptomyces endophyticus</name>
    <dbReference type="NCBI Taxonomy" id="714166"/>
    <lineage>
        <taxon>Bacteria</taxon>
        <taxon>Bacillati</taxon>
        <taxon>Actinomycetota</taxon>
        <taxon>Actinomycetes</taxon>
        <taxon>Kitasatosporales</taxon>
        <taxon>Streptomycetaceae</taxon>
        <taxon>Streptomyces</taxon>
    </lineage>
</organism>